<feature type="compositionally biased region" description="Basic and acidic residues" evidence="1">
    <location>
        <begin position="491"/>
        <end position="502"/>
    </location>
</feature>
<feature type="compositionally biased region" description="Acidic residues" evidence="1">
    <location>
        <begin position="192"/>
        <end position="211"/>
    </location>
</feature>
<dbReference type="Pfam" id="PF01391">
    <property type="entry name" value="Collagen"/>
    <property type="match status" value="1"/>
</dbReference>
<dbReference type="Proteomes" id="UP001610446">
    <property type="component" value="Unassembled WGS sequence"/>
</dbReference>
<feature type="region of interest" description="Disordered" evidence="1">
    <location>
        <begin position="175"/>
        <end position="313"/>
    </location>
</feature>
<feature type="compositionally biased region" description="Polar residues" evidence="1">
    <location>
        <begin position="602"/>
        <end position="614"/>
    </location>
</feature>
<evidence type="ECO:0000256" key="1">
    <source>
        <dbReference type="SAM" id="MobiDB-lite"/>
    </source>
</evidence>
<feature type="compositionally biased region" description="Polar residues" evidence="1">
    <location>
        <begin position="508"/>
        <end position="519"/>
    </location>
</feature>
<organism evidence="2 3">
    <name type="scientific">Aspergillus pseudoustus</name>
    <dbReference type="NCBI Taxonomy" id="1810923"/>
    <lineage>
        <taxon>Eukaryota</taxon>
        <taxon>Fungi</taxon>
        <taxon>Dikarya</taxon>
        <taxon>Ascomycota</taxon>
        <taxon>Pezizomycotina</taxon>
        <taxon>Eurotiomycetes</taxon>
        <taxon>Eurotiomycetidae</taxon>
        <taxon>Eurotiales</taxon>
        <taxon>Aspergillaceae</taxon>
        <taxon>Aspergillus</taxon>
        <taxon>Aspergillus subgen. Nidulantes</taxon>
    </lineage>
</organism>
<feature type="compositionally biased region" description="Acidic residues" evidence="1">
    <location>
        <begin position="521"/>
        <end position="538"/>
    </location>
</feature>
<feature type="compositionally biased region" description="Polar residues" evidence="1">
    <location>
        <begin position="792"/>
        <end position="817"/>
    </location>
</feature>
<feature type="compositionally biased region" description="Pro residues" evidence="1">
    <location>
        <begin position="279"/>
        <end position="296"/>
    </location>
</feature>
<feature type="compositionally biased region" description="Basic and acidic residues" evidence="1">
    <location>
        <begin position="472"/>
        <end position="482"/>
    </location>
</feature>
<evidence type="ECO:0000313" key="2">
    <source>
        <dbReference type="EMBL" id="KAL2846977.1"/>
    </source>
</evidence>
<feature type="compositionally biased region" description="Polar residues" evidence="1">
    <location>
        <begin position="559"/>
        <end position="568"/>
    </location>
</feature>
<feature type="compositionally biased region" description="Polar residues" evidence="1">
    <location>
        <begin position="432"/>
        <end position="444"/>
    </location>
</feature>
<feature type="region of interest" description="Disordered" evidence="1">
    <location>
        <begin position="411"/>
        <end position="657"/>
    </location>
</feature>
<feature type="region of interest" description="Disordered" evidence="1">
    <location>
        <begin position="708"/>
        <end position="820"/>
    </location>
</feature>
<feature type="compositionally biased region" description="Low complexity" evidence="1">
    <location>
        <begin position="212"/>
        <end position="225"/>
    </location>
</feature>
<comment type="caution">
    <text evidence="2">The sequence shown here is derived from an EMBL/GenBank/DDBJ whole genome shotgun (WGS) entry which is preliminary data.</text>
</comment>
<feature type="compositionally biased region" description="Polar residues" evidence="1">
    <location>
        <begin position="233"/>
        <end position="242"/>
    </location>
</feature>
<keyword evidence="3" id="KW-1185">Reference proteome</keyword>
<proteinExistence type="predicted"/>
<protein>
    <recommendedName>
        <fullName evidence="4">Collagen triple helix repeat protein</fullName>
    </recommendedName>
</protein>
<accession>A0ABR4K4M6</accession>
<name>A0ABR4K4M6_9EURO</name>
<feature type="compositionally biased region" description="Polar residues" evidence="1">
    <location>
        <begin position="764"/>
        <end position="781"/>
    </location>
</feature>
<sequence length="882" mass="96931">MWQPFPKFYIFRPDGRQVPLVPIDELPSWLRIGFMDWNDSTLYQFMIPATTSLVPREGEYDAMCQYCLSSVDNTLHRSASELSHYAEDICPPPSIYAHQKIARLLNALEIANLVPRTVDRYKSRTAFSCSPEAGKVYPPSFPFLLHPPFHSNLQSPFVGMCVFKVGRKIWNVVTSSSSSSQPLPNGVSSESSSDDEPPPLLGENDEPEGTEIQEIQQQQNTQQEGQQHRDQLEQGSEQQNRQQEGHAQELQSEQGQSKESQPQQQHPGPQGPRGSKGPQGPPGRPGPPGIRGPQGPPGLAGPRGDQGCRGLRCPAWPKPLGDLFDEVEETSDDNSLDKRGKSKTIDVETFLSRLDLYLGHAHGLSEIDPEFLDRTVSALVLGAYCRGRVDRDAAINRVIGIHHLHDKLHDQRSFGASPNPSVHSITEDLFPQGSNQPSQSQTPRDSGDTQEEVDDETEDLDGSHQSQGLQDLEEKADDKKNGSDQPPSKQSSKDSGEERDNEKEDSDQPSQDQGSNGSGDTTDEADDKEEENEEDTVETDGPGSDVKKDKDDDQDPNAAGSQGQQGVPESQDHNIPQDPPAQEEPKDPQGQSPQSKDPPVQESPNPTKQSQSVLQRPKPPYLRRPRSREDELLPRGALSDTKCQFGPDWGLSRTPSDMNARVVDPLVLSAEGKAFAAQIREKLPSRRLGDWELPSAILGAGLNTPYPQNTWGDGLGQHPSASNPSAQDPLADWAARPQRRSSFPLQAAPTLRLSAGSDPFGEAISTSIDHSPQSANGQLSGAFQGIDGRARFSSSAPGKSTYNTSDDDNSAQGSSTEEQVKTMEDMVWRKNTNATDALRQSRRKAQKVVRFDLPRENHASKERPALVRRQIGLQKPVIMSKF</sequence>
<feature type="compositionally biased region" description="Polar residues" evidence="1">
    <location>
        <begin position="414"/>
        <end position="424"/>
    </location>
</feature>
<evidence type="ECO:0008006" key="4">
    <source>
        <dbReference type="Google" id="ProtNLM"/>
    </source>
</evidence>
<reference evidence="2 3" key="1">
    <citation type="submission" date="2024-07" db="EMBL/GenBank/DDBJ databases">
        <title>Section-level genome sequencing and comparative genomics of Aspergillus sections Usti and Cavernicolus.</title>
        <authorList>
            <consortium name="Lawrence Berkeley National Laboratory"/>
            <person name="Nybo J.L."/>
            <person name="Vesth T.C."/>
            <person name="Theobald S."/>
            <person name="Frisvad J.C."/>
            <person name="Larsen T.O."/>
            <person name="Kjaerboelling I."/>
            <person name="Rothschild-Mancinelli K."/>
            <person name="Lyhne E.K."/>
            <person name="Kogle M.E."/>
            <person name="Barry K."/>
            <person name="Clum A."/>
            <person name="Na H."/>
            <person name="Ledsgaard L."/>
            <person name="Lin J."/>
            <person name="Lipzen A."/>
            <person name="Kuo A."/>
            <person name="Riley R."/>
            <person name="Mondo S."/>
            <person name="Labutti K."/>
            <person name="Haridas S."/>
            <person name="Pangalinan J."/>
            <person name="Salamov A.A."/>
            <person name="Simmons B.A."/>
            <person name="Magnuson J.K."/>
            <person name="Chen J."/>
            <person name="Drula E."/>
            <person name="Henrissat B."/>
            <person name="Wiebenga A."/>
            <person name="Lubbers R.J."/>
            <person name="Gomes A.C."/>
            <person name="Makela M.R."/>
            <person name="Stajich J."/>
            <person name="Grigoriev I.V."/>
            <person name="Mortensen U.H."/>
            <person name="De Vries R.P."/>
            <person name="Baker S.E."/>
            <person name="Andersen M.R."/>
        </authorList>
    </citation>
    <scope>NUCLEOTIDE SEQUENCE [LARGE SCALE GENOMIC DNA]</scope>
    <source>
        <strain evidence="2 3">CBS 123904</strain>
    </source>
</reference>
<dbReference type="InterPro" id="IPR008160">
    <property type="entry name" value="Collagen"/>
</dbReference>
<feature type="compositionally biased region" description="Low complexity" evidence="1">
    <location>
        <begin position="248"/>
        <end position="278"/>
    </location>
</feature>
<gene>
    <name evidence="2" type="ORF">BJY01DRAFT_247034</name>
</gene>
<evidence type="ECO:0000313" key="3">
    <source>
        <dbReference type="Proteomes" id="UP001610446"/>
    </source>
</evidence>
<dbReference type="EMBL" id="JBFXLU010000059">
    <property type="protein sequence ID" value="KAL2846977.1"/>
    <property type="molecule type" value="Genomic_DNA"/>
</dbReference>
<feature type="compositionally biased region" description="Acidic residues" evidence="1">
    <location>
        <begin position="448"/>
        <end position="460"/>
    </location>
</feature>